<evidence type="ECO:0000256" key="3">
    <source>
        <dbReference type="ARBA" id="ARBA00022723"/>
    </source>
</evidence>
<keyword evidence="7 9" id="KW-0408">Iron</keyword>
<dbReference type="PIRSF" id="PIRSF000294">
    <property type="entry name" value="Cytochrome-c_peroxidase"/>
    <property type="match status" value="1"/>
</dbReference>
<dbReference type="PROSITE" id="PS51007">
    <property type="entry name" value="CYTC"/>
    <property type="match status" value="1"/>
</dbReference>
<feature type="binding site" description="covalent" evidence="8">
    <location>
        <position position="78"/>
    </location>
    <ligand>
        <name>heme c</name>
        <dbReference type="ChEBI" id="CHEBI:61717"/>
        <label>1</label>
    </ligand>
</feature>
<accession>A0A1W2GJI0</accession>
<gene>
    <name evidence="11" type="ORF">SAMN04488029_3083</name>
</gene>
<dbReference type="STRING" id="692418.SAMN04488029_3083"/>
<dbReference type="GO" id="GO:0020037">
    <property type="term" value="F:heme binding"/>
    <property type="evidence" value="ECO:0007669"/>
    <property type="project" value="InterPro"/>
</dbReference>
<dbReference type="Proteomes" id="UP000192472">
    <property type="component" value="Unassembled WGS sequence"/>
</dbReference>
<dbReference type="InterPro" id="IPR004852">
    <property type="entry name" value="Di-haem_cyt_c_peroxidsae"/>
</dbReference>
<keyword evidence="5" id="KW-0574">Periplasm</keyword>
<evidence type="ECO:0000256" key="1">
    <source>
        <dbReference type="ARBA" id="ARBA00004418"/>
    </source>
</evidence>
<comment type="PTM">
    <text evidence="8">Binds 2 heme groups per subunit.</text>
</comment>
<feature type="binding site" description="covalent" evidence="8">
    <location>
        <position position="231"/>
    </location>
    <ligand>
        <name>heme c</name>
        <dbReference type="ChEBI" id="CHEBI:61717"/>
        <label>2</label>
    </ligand>
</feature>
<dbReference type="PROSITE" id="PS51257">
    <property type="entry name" value="PROKAR_LIPOPROTEIN"/>
    <property type="match status" value="1"/>
</dbReference>
<feature type="binding site" description="axial binding residue" evidence="9">
    <location>
        <position position="79"/>
    </location>
    <ligand>
        <name>heme c</name>
        <dbReference type="ChEBI" id="CHEBI:61717"/>
        <label>1</label>
    </ligand>
    <ligandPart>
        <name>Fe</name>
        <dbReference type="ChEBI" id="CHEBI:18248"/>
    </ligandPart>
</feature>
<feature type="binding site" description="axial binding residue" evidence="9">
    <location>
        <position position="232"/>
    </location>
    <ligand>
        <name>heme c</name>
        <dbReference type="ChEBI" id="CHEBI:61717"/>
        <label>2</label>
    </ligand>
    <ligandPart>
        <name>Fe</name>
        <dbReference type="ChEBI" id="CHEBI:18248"/>
    </ligandPart>
</feature>
<dbReference type="SUPFAM" id="SSF46626">
    <property type="entry name" value="Cytochrome c"/>
    <property type="match status" value="2"/>
</dbReference>
<reference evidence="11 12" key="1">
    <citation type="submission" date="2017-04" db="EMBL/GenBank/DDBJ databases">
        <authorList>
            <person name="Afonso C.L."/>
            <person name="Miller P.J."/>
            <person name="Scott M.A."/>
            <person name="Spackman E."/>
            <person name="Goraichik I."/>
            <person name="Dimitrov K.M."/>
            <person name="Suarez D.L."/>
            <person name="Swayne D.E."/>
        </authorList>
    </citation>
    <scope>NUCLEOTIDE SEQUENCE [LARGE SCALE GENOMIC DNA]</scope>
    <source>
        <strain evidence="11 12">DSM 26133</strain>
    </source>
</reference>
<evidence type="ECO:0000256" key="9">
    <source>
        <dbReference type="PIRSR" id="PIRSR000294-2"/>
    </source>
</evidence>
<feature type="binding site" description="covalent" evidence="8">
    <location>
        <position position="75"/>
    </location>
    <ligand>
        <name>heme c</name>
        <dbReference type="ChEBI" id="CHEBI:61717"/>
        <label>1</label>
    </ligand>
</feature>
<dbReference type="PANTHER" id="PTHR30600">
    <property type="entry name" value="CYTOCHROME C PEROXIDASE-RELATED"/>
    <property type="match status" value="1"/>
</dbReference>
<dbReference type="GO" id="GO:0009055">
    <property type="term" value="F:electron transfer activity"/>
    <property type="evidence" value="ECO:0007669"/>
    <property type="project" value="InterPro"/>
</dbReference>
<keyword evidence="4" id="KW-0732">Signal</keyword>
<evidence type="ECO:0000256" key="8">
    <source>
        <dbReference type="PIRSR" id="PIRSR000294-1"/>
    </source>
</evidence>
<protein>
    <submittedName>
        <fullName evidence="11">Cytochrome c peroxidase</fullName>
    </submittedName>
</protein>
<feature type="domain" description="Cytochrome c" evidence="10">
    <location>
        <begin position="204"/>
        <end position="352"/>
    </location>
</feature>
<keyword evidence="3 9" id="KW-0479">Metal-binding</keyword>
<dbReference type="Gene3D" id="1.10.760.10">
    <property type="entry name" value="Cytochrome c-like domain"/>
    <property type="match status" value="2"/>
</dbReference>
<sequence length="368" mass="41168">MILRFGILLIGLNLLLSCSEDTQINKPTPYEFIPPEFFGDRYEIPADNSFTVEGIALGRNLFYEKQLSRNSQVSCGSCHQQSKAFTDGAKFSIGLNGELTGRSSMSLVNLLWQTKFFWDGRVQSLEEQALQPIQDHIEMDLTLEEAVERLSDSDVYPQQFLEAFETEEITSDLIAKALGQFMRTLVSSNSKYDQHLQGEDVLTDQEKLGMDLFFTHPEPNTGLRGGNCGDCHLNILTAGNREGYQGFHNNGIDSEESLEDGLMIVTGKATDKGKFKAPSLRNIALTAPYMHDGRMATLEEVLDHYNENIQTSTTLDVLITNATNNPESVLPVMLGLTEEEKQAIIAFLHTLTDEIFINDEAFSDPFEN</sequence>
<keyword evidence="11" id="KW-0575">Peroxidase</keyword>
<dbReference type="InterPro" id="IPR009056">
    <property type="entry name" value="Cyt_c-like_dom"/>
</dbReference>
<evidence type="ECO:0000313" key="12">
    <source>
        <dbReference type="Proteomes" id="UP000192472"/>
    </source>
</evidence>
<feature type="binding site" description="covalent" evidence="8">
    <location>
        <position position="228"/>
    </location>
    <ligand>
        <name>heme c</name>
        <dbReference type="ChEBI" id="CHEBI:61717"/>
        <label>2</label>
    </ligand>
</feature>
<dbReference type="Pfam" id="PF03150">
    <property type="entry name" value="CCP_MauG"/>
    <property type="match status" value="1"/>
</dbReference>
<evidence type="ECO:0000256" key="5">
    <source>
        <dbReference type="ARBA" id="ARBA00022764"/>
    </source>
</evidence>
<dbReference type="PANTHER" id="PTHR30600:SF10">
    <property type="entry name" value="BLL6722 PROTEIN"/>
    <property type="match status" value="1"/>
</dbReference>
<dbReference type="EMBL" id="FWYF01000003">
    <property type="protein sequence ID" value="SMD36815.1"/>
    <property type="molecule type" value="Genomic_DNA"/>
</dbReference>
<dbReference type="GO" id="GO:0042597">
    <property type="term" value="C:periplasmic space"/>
    <property type="evidence" value="ECO:0007669"/>
    <property type="project" value="UniProtKB-SubCell"/>
</dbReference>
<dbReference type="InterPro" id="IPR036909">
    <property type="entry name" value="Cyt_c-like_dom_sf"/>
</dbReference>
<evidence type="ECO:0000259" key="10">
    <source>
        <dbReference type="PROSITE" id="PS51007"/>
    </source>
</evidence>
<name>A0A1W2GJI0_REIFA</name>
<dbReference type="OrthoDB" id="9805202at2"/>
<organism evidence="11 12">
    <name type="scientific">Reichenbachiella faecimaris</name>
    <dbReference type="NCBI Taxonomy" id="692418"/>
    <lineage>
        <taxon>Bacteria</taxon>
        <taxon>Pseudomonadati</taxon>
        <taxon>Bacteroidota</taxon>
        <taxon>Cytophagia</taxon>
        <taxon>Cytophagales</taxon>
        <taxon>Reichenbachiellaceae</taxon>
        <taxon>Reichenbachiella</taxon>
    </lineage>
</organism>
<evidence type="ECO:0000256" key="2">
    <source>
        <dbReference type="ARBA" id="ARBA00022617"/>
    </source>
</evidence>
<evidence type="ECO:0000256" key="4">
    <source>
        <dbReference type="ARBA" id="ARBA00022729"/>
    </source>
</evidence>
<keyword evidence="2 8" id="KW-0349">Heme</keyword>
<dbReference type="GO" id="GO:0046872">
    <property type="term" value="F:metal ion binding"/>
    <property type="evidence" value="ECO:0007669"/>
    <property type="project" value="UniProtKB-KW"/>
</dbReference>
<evidence type="ECO:0000313" key="11">
    <source>
        <dbReference type="EMBL" id="SMD36815.1"/>
    </source>
</evidence>
<comment type="cofactor">
    <cofactor evidence="8">
        <name>heme</name>
        <dbReference type="ChEBI" id="CHEBI:30413"/>
    </cofactor>
    <text evidence="8">Binds 2 heme groups.</text>
</comment>
<evidence type="ECO:0000256" key="7">
    <source>
        <dbReference type="ARBA" id="ARBA00023004"/>
    </source>
</evidence>
<dbReference type="AlphaFoldDB" id="A0A1W2GJI0"/>
<evidence type="ECO:0000256" key="6">
    <source>
        <dbReference type="ARBA" id="ARBA00023002"/>
    </source>
</evidence>
<dbReference type="InterPro" id="IPR051395">
    <property type="entry name" value="Cytochrome_c_Peroxidase/MauG"/>
</dbReference>
<dbReference type="InterPro" id="IPR026259">
    <property type="entry name" value="MauG/Cytc_peroxidase"/>
</dbReference>
<keyword evidence="12" id="KW-1185">Reference proteome</keyword>
<dbReference type="GO" id="GO:0004130">
    <property type="term" value="F:cytochrome-c peroxidase activity"/>
    <property type="evidence" value="ECO:0007669"/>
    <property type="project" value="TreeGrafter"/>
</dbReference>
<dbReference type="RefSeq" id="WP_084373722.1">
    <property type="nucleotide sequence ID" value="NZ_FWYF01000003.1"/>
</dbReference>
<proteinExistence type="predicted"/>
<keyword evidence="6" id="KW-0560">Oxidoreductase</keyword>
<comment type="subcellular location">
    <subcellularLocation>
        <location evidence="1">Periplasm</location>
    </subcellularLocation>
</comment>